<gene>
    <name evidence="2" type="ORF">PMEA_00017616</name>
</gene>
<dbReference type="AlphaFoldDB" id="A0AAU9X434"/>
<accession>A0AAU9X434</accession>
<proteinExistence type="predicted"/>
<evidence type="ECO:0000256" key="1">
    <source>
        <dbReference type="SAM" id="MobiDB-lite"/>
    </source>
</evidence>
<reference evidence="2 3" key="1">
    <citation type="submission" date="2022-05" db="EMBL/GenBank/DDBJ databases">
        <authorList>
            <consortium name="Genoscope - CEA"/>
            <person name="William W."/>
        </authorList>
    </citation>
    <scope>NUCLEOTIDE SEQUENCE [LARGE SCALE GENOMIC DNA]</scope>
</reference>
<comment type="caution">
    <text evidence="2">The sequence shown here is derived from an EMBL/GenBank/DDBJ whole genome shotgun (WGS) entry which is preliminary data.</text>
</comment>
<organism evidence="2 3">
    <name type="scientific">Pocillopora meandrina</name>
    <dbReference type="NCBI Taxonomy" id="46732"/>
    <lineage>
        <taxon>Eukaryota</taxon>
        <taxon>Metazoa</taxon>
        <taxon>Cnidaria</taxon>
        <taxon>Anthozoa</taxon>
        <taxon>Hexacorallia</taxon>
        <taxon>Scleractinia</taxon>
        <taxon>Astrocoeniina</taxon>
        <taxon>Pocilloporidae</taxon>
        <taxon>Pocillopora</taxon>
    </lineage>
</organism>
<name>A0AAU9X434_9CNID</name>
<feature type="region of interest" description="Disordered" evidence="1">
    <location>
        <begin position="1"/>
        <end position="59"/>
    </location>
</feature>
<feature type="compositionally biased region" description="Basic and acidic residues" evidence="1">
    <location>
        <begin position="1"/>
        <end position="11"/>
    </location>
</feature>
<dbReference type="Proteomes" id="UP001159428">
    <property type="component" value="Unassembled WGS sequence"/>
</dbReference>
<dbReference type="EMBL" id="CALNXJ010000030">
    <property type="protein sequence ID" value="CAH3136233.1"/>
    <property type="molecule type" value="Genomic_DNA"/>
</dbReference>
<keyword evidence="3" id="KW-1185">Reference proteome</keyword>
<evidence type="ECO:0000313" key="3">
    <source>
        <dbReference type="Proteomes" id="UP001159428"/>
    </source>
</evidence>
<sequence>MIIDDGKKEPSEFLSVNNPLSPESGKFIEGTKVKGSGPRGEERVSKGQNQTMTDKEEAEGDLKKQLKILKRYYPKTLGEAEKKISLSLKNGKTGNNPTRGHHVINKGVISLNKDIFETLLRKLGVEKDKNIDTLINVLRPTYPLTNIKEKINTMIVKKAKEDNHDKNAQEFGCAKVVLLACVHCVMLDIHISLTLRKKKPENFNDKLTDLNTIITNILIEKNTYGVYVDSDILPLWTRNKNSKKDFRDCKKSVEDFLRNIAGNFKLVIHWAQWISHIVKEAELDNNLIKNLVA</sequence>
<protein>
    <submittedName>
        <fullName evidence="2">Uncharacterized protein</fullName>
    </submittedName>
</protein>
<evidence type="ECO:0000313" key="2">
    <source>
        <dbReference type="EMBL" id="CAH3136233.1"/>
    </source>
</evidence>